<proteinExistence type="predicted"/>
<feature type="compositionally biased region" description="Low complexity" evidence="1">
    <location>
        <begin position="320"/>
        <end position="330"/>
    </location>
</feature>
<evidence type="ECO:0000313" key="4">
    <source>
        <dbReference type="Proteomes" id="UP000265618"/>
    </source>
</evidence>
<feature type="chain" id="PRO_5039910137" evidence="2">
    <location>
        <begin position="23"/>
        <end position="496"/>
    </location>
</feature>
<feature type="compositionally biased region" description="Basic and acidic residues" evidence="1">
    <location>
        <begin position="231"/>
        <end position="257"/>
    </location>
</feature>
<gene>
    <name evidence="3" type="ORF">KIPB_000035</name>
</gene>
<evidence type="ECO:0000256" key="2">
    <source>
        <dbReference type="SAM" id="SignalP"/>
    </source>
</evidence>
<dbReference type="EMBL" id="BDIP01000002">
    <property type="protein sequence ID" value="GIQ79392.1"/>
    <property type="molecule type" value="Genomic_DNA"/>
</dbReference>
<feature type="compositionally biased region" description="Low complexity" evidence="1">
    <location>
        <begin position="367"/>
        <end position="376"/>
    </location>
</feature>
<feature type="region of interest" description="Disordered" evidence="1">
    <location>
        <begin position="437"/>
        <end position="496"/>
    </location>
</feature>
<evidence type="ECO:0000313" key="3">
    <source>
        <dbReference type="EMBL" id="GIQ79392.1"/>
    </source>
</evidence>
<organism evidence="3 4">
    <name type="scientific">Kipferlia bialata</name>
    <dbReference type="NCBI Taxonomy" id="797122"/>
    <lineage>
        <taxon>Eukaryota</taxon>
        <taxon>Metamonada</taxon>
        <taxon>Carpediemonas-like organisms</taxon>
        <taxon>Kipferlia</taxon>
    </lineage>
</organism>
<feature type="region of interest" description="Disordered" evidence="1">
    <location>
        <begin position="145"/>
        <end position="202"/>
    </location>
</feature>
<feature type="region of interest" description="Disordered" evidence="1">
    <location>
        <begin position="215"/>
        <end position="422"/>
    </location>
</feature>
<protein>
    <submittedName>
        <fullName evidence="3">Uncharacterized protein</fullName>
    </submittedName>
</protein>
<keyword evidence="4" id="KW-1185">Reference proteome</keyword>
<feature type="signal peptide" evidence="2">
    <location>
        <begin position="1"/>
        <end position="22"/>
    </location>
</feature>
<sequence>MRDLRVCSVMLCLAVLLCTVLGLSVDGMADIPDYVATPVSGYMHTKWEGEGTPGEGVVQARLKRIVYEDQDIGRVKKDTLYAAGVVVSAFIVDMGRRSGDIVAQKLKENPNALNAVTPDVVKQAIEESPLAETLARVFTDRAATDEPQAEAEGAVPPAAPLPSQVKKEREGKSEVKTEAGAAEAKTERKPAPKRQVLKGGDPTLSALDACQAVDGTASQARVKGEAVMGGRGREGVKEEEILGEGERDVVVKKEPRSVKAQGTKRPAAKTTPVPMGLPLGKAVPPSKGGLPGFMAQTKGVSKGVSRPKAKGGQPPPPSGLPGFIGQGVPKVKVEKKTPTKGKRRRQREREGGSKGPVSKRRPEAEESPSASLSLSAQAGLSVPTPQGLSLSVCPLSDEAARDGQGQGEMYTSPISLGTPLGSKGLLVTPTPLSVSLPASTGTPPLNLRVPSPAPATPSLSISLSLPVHTSEVPEQEGEETPGTATRNPLPTINLGF</sequence>
<dbReference type="Proteomes" id="UP000265618">
    <property type="component" value="Unassembled WGS sequence"/>
</dbReference>
<reference evidence="3 4" key="1">
    <citation type="journal article" date="2018" name="PLoS ONE">
        <title>The draft genome of Kipferlia bialata reveals reductive genome evolution in fornicate parasites.</title>
        <authorList>
            <person name="Tanifuji G."/>
            <person name="Takabayashi S."/>
            <person name="Kume K."/>
            <person name="Takagi M."/>
            <person name="Nakayama T."/>
            <person name="Kamikawa R."/>
            <person name="Inagaki Y."/>
            <person name="Hashimoto T."/>
        </authorList>
    </citation>
    <scope>NUCLEOTIDE SEQUENCE [LARGE SCALE GENOMIC DNA]</scope>
    <source>
        <strain evidence="3">NY0173</strain>
    </source>
</reference>
<keyword evidence="2" id="KW-0732">Signal</keyword>
<accession>A0A9K3GE70</accession>
<comment type="caution">
    <text evidence="3">The sequence shown here is derived from an EMBL/GenBank/DDBJ whole genome shotgun (WGS) entry which is preliminary data.</text>
</comment>
<feature type="compositionally biased region" description="Basic and acidic residues" evidence="1">
    <location>
        <begin position="165"/>
        <end position="177"/>
    </location>
</feature>
<name>A0A9K3GE70_9EUKA</name>
<evidence type="ECO:0000256" key="1">
    <source>
        <dbReference type="SAM" id="MobiDB-lite"/>
    </source>
</evidence>
<dbReference type="AlphaFoldDB" id="A0A9K3GE70"/>